<dbReference type="SMART" id="SM00382">
    <property type="entry name" value="AAA"/>
    <property type="match status" value="1"/>
</dbReference>
<dbReference type="PANTHER" id="PTHR42711">
    <property type="entry name" value="ABC TRANSPORTER ATP-BINDING PROTEIN"/>
    <property type="match status" value="1"/>
</dbReference>
<reference evidence="6" key="1">
    <citation type="submission" date="2018-05" db="EMBL/GenBank/DDBJ databases">
        <authorList>
            <person name="Lanie J.A."/>
            <person name="Ng W.-L."/>
            <person name="Kazmierczak K.M."/>
            <person name="Andrzejewski T.M."/>
            <person name="Davidsen T.M."/>
            <person name="Wayne K.J."/>
            <person name="Tettelin H."/>
            <person name="Glass J.I."/>
            <person name="Rusch D."/>
            <person name="Podicherti R."/>
            <person name="Tsui H.-C.T."/>
            <person name="Winkler M.E."/>
        </authorList>
    </citation>
    <scope>NUCLEOTIDE SEQUENCE</scope>
</reference>
<evidence type="ECO:0000256" key="4">
    <source>
        <dbReference type="ARBA" id="ARBA00022840"/>
    </source>
</evidence>
<dbReference type="GO" id="GO:0005524">
    <property type="term" value="F:ATP binding"/>
    <property type="evidence" value="ECO:0007669"/>
    <property type="project" value="UniProtKB-KW"/>
</dbReference>
<accession>A0A381SWI3</accession>
<gene>
    <name evidence="6" type="ORF">METZ01_LOCUS61224</name>
</gene>
<comment type="similarity">
    <text evidence="1">Belongs to the ABC transporter superfamily.</text>
</comment>
<dbReference type="GO" id="GO:0016887">
    <property type="term" value="F:ATP hydrolysis activity"/>
    <property type="evidence" value="ECO:0007669"/>
    <property type="project" value="InterPro"/>
</dbReference>
<evidence type="ECO:0000256" key="1">
    <source>
        <dbReference type="ARBA" id="ARBA00005417"/>
    </source>
</evidence>
<evidence type="ECO:0000256" key="2">
    <source>
        <dbReference type="ARBA" id="ARBA00022448"/>
    </source>
</evidence>
<evidence type="ECO:0000256" key="3">
    <source>
        <dbReference type="ARBA" id="ARBA00022741"/>
    </source>
</evidence>
<dbReference type="PROSITE" id="PS00211">
    <property type="entry name" value="ABC_TRANSPORTER_1"/>
    <property type="match status" value="1"/>
</dbReference>
<dbReference type="InterPro" id="IPR027417">
    <property type="entry name" value="P-loop_NTPase"/>
</dbReference>
<organism evidence="6">
    <name type="scientific">marine metagenome</name>
    <dbReference type="NCBI Taxonomy" id="408172"/>
    <lineage>
        <taxon>unclassified sequences</taxon>
        <taxon>metagenomes</taxon>
        <taxon>ecological metagenomes</taxon>
    </lineage>
</organism>
<dbReference type="PROSITE" id="PS50893">
    <property type="entry name" value="ABC_TRANSPORTER_2"/>
    <property type="match status" value="1"/>
</dbReference>
<dbReference type="EMBL" id="UINC01003679">
    <property type="protein sequence ID" value="SVA08370.1"/>
    <property type="molecule type" value="Genomic_DNA"/>
</dbReference>
<name>A0A381SWI3_9ZZZZ</name>
<sequence>VSDESQPNKHFVTNTVTGRVIQAKNLYRKYGNIAAVDGITFHVESGETYGLLGPNGAGKTTTMRMLSGLTPVDSGTLTVAGIDVVRDSRRVRETMGVVTQHDGLDTGLTVFQNLFLYGFLAGLSKVGAQKRTHEVLEFFNLRDRSRANVYELSGGMKRRLAIARSMMCSPTVIVLDEPSTGLDPQSRNRVWEELAILKESGVTVLLSTHYMEEAATLCDRLSIMDQGKILDEGTPDQMIRRHAPKEVAQLRVAPASLRLVRDYLDKRKITFREVGALISVTGAGGDRPDLSGLDHVDGVRTSYRLGNLEDVFLTLTGRELRDG</sequence>
<dbReference type="InterPro" id="IPR017871">
    <property type="entry name" value="ABC_transporter-like_CS"/>
</dbReference>
<keyword evidence="2" id="KW-0813">Transport</keyword>
<dbReference type="SUPFAM" id="SSF52540">
    <property type="entry name" value="P-loop containing nucleoside triphosphate hydrolases"/>
    <property type="match status" value="1"/>
</dbReference>
<protein>
    <recommendedName>
        <fullName evidence="5">ABC transporter domain-containing protein</fullName>
    </recommendedName>
</protein>
<feature type="non-terminal residue" evidence="6">
    <location>
        <position position="1"/>
    </location>
</feature>
<dbReference type="PANTHER" id="PTHR42711:SF5">
    <property type="entry name" value="ABC TRANSPORTER ATP-BINDING PROTEIN NATA"/>
    <property type="match status" value="1"/>
</dbReference>
<dbReference type="InterPro" id="IPR003439">
    <property type="entry name" value="ABC_transporter-like_ATP-bd"/>
</dbReference>
<dbReference type="InterPro" id="IPR050763">
    <property type="entry name" value="ABC_transporter_ATP-binding"/>
</dbReference>
<dbReference type="AlphaFoldDB" id="A0A381SWI3"/>
<evidence type="ECO:0000259" key="5">
    <source>
        <dbReference type="PROSITE" id="PS50893"/>
    </source>
</evidence>
<proteinExistence type="inferred from homology"/>
<feature type="domain" description="ABC transporter" evidence="5">
    <location>
        <begin position="21"/>
        <end position="251"/>
    </location>
</feature>
<evidence type="ECO:0000313" key="6">
    <source>
        <dbReference type="EMBL" id="SVA08370.1"/>
    </source>
</evidence>
<keyword evidence="3" id="KW-0547">Nucleotide-binding</keyword>
<keyword evidence="4" id="KW-0067">ATP-binding</keyword>
<dbReference type="Pfam" id="PF00005">
    <property type="entry name" value="ABC_tran"/>
    <property type="match status" value="1"/>
</dbReference>
<dbReference type="Gene3D" id="3.40.50.300">
    <property type="entry name" value="P-loop containing nucleotide triphosphate hydrolases"/>
    <property type="match status" value="1"/>
</dbReference>
<dbReference type="InterPro" id="IPR003593">
    <property type="entry name" value="AAA+_ATPase"/>
</dbReference>